<reference evidence="1 2" key="1">
    <citation type="journal article" date="2018" name="Sci. Rep.">
        <title>Genomic signatures of local adaptation to the degree of environmental predictability in rotifers.</title>
        <authorList>
            <person name="Franch-Gras L."/>
            <person name="Hahn C."/>
            <person name="Garcia-Roger E.M."/>
            <person name="Carmona M.J."/>
            <person name="Serra M."/>
            <person name="Gomez A."/>
        </authorList>
    </citation>
    <scope>NUCLEOTIDE SEQUENCE [LARGE SCALE GENOMIC DNA]</scope>
    <source>
        <strain evidence="1">HYR1</strain>
    </source>
</reference>
<name>A0A3M7S965_BRAPC</name>
<dbReference type="OrthoDB" id="10513304at2759"/>
<dbReference type="Proteomes" id="UP000276133">
    <property type="component" value="Unassembled WGS sequence"/>
</dbReference>
<accession>A0A3M7S965</accession>
<dbReference type="EMBL" id="REGN01001817">
    <property type="protein sequence ID" value="RNA32311.1"/>
    <property type="molecule type" value="Genomic_DNA"/>
</dbReference>
<organism evidence="1 2">
    <name type="scientific">Brachionus plicatilis</name>
    <name type="common">Marine rotifer</name>
    <name type="synonym">Brachionus muelleri</name>
    <dbReference type="NCBI Taxonomy" id="10195"/>
    <lineage>
        <taxon>Eukaryota</taxon>
        <taxon>Metazoa</taxon>
        <taxon>Spiralia</taxon>
        <taxon>Gnathifera</taxon>
        <taxon>Rotifera</taxon>
        <taxon>Eurotatoria</taxon>
        <taxon>Monogononta</taxon>
        <taxon>Pseudotrocha</taxon>
        <taxon>Ploima</taxon>
        <taxon>Brachionidae</taxon>
        <taxon>Brachionus</taxon>
    </lineage>
</organism>
<evidence type="ECO:0000313" key="1">
    <source>
        <dbReference type="EMBL" id="RNA32311.1"/>
    </source>
</evidence>
<feature type="non-terminal residue" evidence="1">
    <location>
        <position position="317"/>
    </location>
</feature>
<dbReference type="AlphaFoldDB" id="A0A3M7S965"/>
<proteinExistence type="predicted"/>
<sequence>MLLDEIGKKLDWPSVPETHAHIQDKMAFLFAIKQKPDKQVSISALNKQISFYGLTFFFNKLTEFQAFNKNLYNDQLVLVPSYTSDNQCVQLGPVNSALQKCVSNLMFCIKIWQKFNQHKEYYTIVTKCLSNSKLDSLSCYKNFLADYYNSFQLGLNQSGQNSNHNWSNLTSLSLRQKIPVISYLFMNESISFKNFFDELANLMKILKFNQQNKDAVFTLISTSNTFFYLIELNCKSFVNYACKLIAEKLWIFVDSKRSTSTALLKHDQYLIVLLVLMQSSDNQKLKEFLIKIVQSKQSLDFKEFFDYIFDGSMLQDI</sequence>
<gene>
    <name evidence="1" type="ORF">BpHYR1_012241</name>
</gene>
<keyword evidence="2" id="KW-1185">Reference proteome</keyword>
<comment type="caution">
    <text evidence="1">The sequence shown here is derived from an EMBL/GenBank/DDBJ whole genome shotgun (WGS) entry which is preliminary data.</text>
</comment>
<protein>
    <submittedName>
        <fullName evidence="1">Uncharacterized protein</fullName>
    </submittedName>
</protein>
<evidence type="ECO:0000313" key="2">
    <source>
        <dbReference type="Proteomes" id="UP000276133"/>
    </source>
</evidence>